<evidence type="ECO:0000259" key="1">
    <source>
        <dbReference type="Pfam" id="PF24032"/>
    </source>
</evidence>
<dbReference type="SUPFAM" id="SSF69279">
    <property type="entry name" value="Phage tail proteins"/>
    <property type="match status" value="1"/>
</dbReference>
<dbReference type="KEGG" id="cbi:CLJ_B1409"/>
<accession>A0A3F3A4B3</accession>
<dbReference type="EMBL" id="CP001083">
    <property type="protein sequence ID" value="ACQ54392.1"/>
    <property type="molecule type" value="Genomic_DNA"/>
</dbReference>
<organism evidence="2 3">
    <name type="scientific">Clostridium botulinum (strain 657 / Type Ba4)</name>
    <dbReference type="NCBI Taxonomy" id="515621"/>
    <lineage>
        <taxon>Bacteria</taxon>
        <taxon>Bacillati</taxon>
        <taxon>Bacillota</taxon>
        <taxon>Clostridia</taxon>
        <taxon>Eubacteriales</taxon>
        <taxon>Clostridiaceae</taxon>
        <taxon>Clostridium</taxon>
    </lineage>
</organism>
<feature type="domain" description="YqbQ/XkdQ" evidence="1">
    <location>
        <begin position="22"/>
        <end position="319"/>
    </location>
</feature>
<gene>
    <name evidence="2" type="ordered locus">CLJ_B1409</name>
</gene>
<dbReference type="RefSeq" id="WP_012721218.1">
    <property type="nucleotide sequence ID" value="NC_012658.1"/>
</dbReference>
<sequence length="330" mass="37482">MIRIYKNYRGKTSEITNFCTSVTLSGSLTEVSRKLECTCFYKIWDHNHVNEQIGPITKVWAVLDNKEIFRGIVIDRSINSDETLTFTAFDYAFYLVKNKVTYNFKNITANNATKKILSEIGVQAGSIASSNIKINRLIAQKTVYDSIMELYTQVSKQTGKQYYVYMTGLKVNVGELGKNVSSKAIKPTSDVFHGDGNMLSFEYKDTMSNMVNRVKIYDDKNGYIGKVENSSMIKTYGILQDNYVKEEDKNANVVARNMLRGADKEFSCTTIGNYDYRTGSAVIVKLFAISSLLNTKMYVIEDNHTWDIETGTYTTNLNLSYVNKMDAKED</sequence>
<evidence type="ECO:0000313" key="3">
    <source>
        <dbReference type="Proteomes" id="UP000002333"/>
    </source>
</evidence>
<proteinExistence type="predicted"/>
<dbReference type="AlphaFoldDB" id="A0A3F3A4B3"/>
<evidence type="ECO:0000313" key="2">
    <source>
        <dbReference type="EMBL" id="ACQ54392.1"/>
    </source>
</evidence>
<dbReference type="Proteomes" id="UP000002333">
    <property type="component" value="Chromosome"/>
</dbReference>
<name>A0A3F3A4B3_CLOB6</name>
<reference evidence="3" key="2">
    <citation type="submission" date="2008-05" db="EMBL/GenBank/DDBJ databases">
        <title>Genome sequence of Clostridium botulinum Ba4 strain 657.</title>
        <authorList>
            <person name="Shrivastava S."/>
            <person name="Brown J.L."/>
            <person name="Bruce D."/>
            <person name="Detter C."/>
            <person name="Munk C."/>
            <person name="Smith L.A."/>
            <person name="Smith T.J."/>
            <person name="Sutton G."/>
            <person name="Brettin T.S."/>
        </authorList>
    </citation>
    <scope>NUCLEOTIDE SEQUENCE [LARGE SCALE GENOMIC DNA]</scope>
    <source>
        <strain evidence="3">657 / Type Ba4</strain>
    </source>
</reference>
<protein>
    <recommendedName>
        <fullName evidence="1">YqbQ/XkdQ domain-containing protein</fullName>
    </recommendedName>
</protein>
<reference evidence="2 3" key="1">
    <citation type="journal article" date="2007" name="PLoS ONE">
        <title>Analysis of the neurotoxin complex genes in Clostridium botulinum A1-A4 and B1 strains: BoNT/A3, /Ba4 and /B1 clusters are located within plasmids.</title>
        <authorList>
            <person name="Smith T.J."/>
            <person name="Hill K.K."/>
            <person name="Foley B.T."/>
            <person name="Detter J.C."/>
            <person name="Munk A.C."/>
            <person name="Bruce D.C."/>
            <person name="Doggett N.A."/>
            <person name="Smith L.A."/>
            <person name="Marks J.D."/>
            <person name="Xie G."/>
            <person name="Brettin T.S."/>
        </authorList>
    </citation>
    <scope>NUCLEOTIDE SEQUENCE [LARGE SCALE GENOMIC DNA]</scope>
    <source>
        <strain evidence="3">657 / Type Ba4</strain>
    </source>
</reference>
<dbReference type="Pfam" id="PF24032">
    <property type="entry name" value="YQBQ"/>
    <property type="match status" value="1"/>
</dbReference>
<dbReference type="InterPro" id="IPR056937">
    <property type="entry name" value="YqbQ/XkdQ"/>
</dbReference>